<dbReference type="AlphaFoldDB" id="A0A101IW33"/>
<sequence>MKIYARERQKVGTGVKQPRFRVVAVVEEKSEEKHVKMEGTHFRKVELEQIAKDLGAEVVYLEEMPEEERGKKKEEA</sequence>
<evidence type="ECO:0000313" key="4">
    <source>
        <dbReference type="Proteomes" id="UP000054598"/>
    </source>
</evidence>
<name>A0A101IW33_9EURY</name>
<accession>A0A101IW33</accession>
<gene>
    <name evidence="1" type="ORF">XD82_0769</name>
    <name evidence="2" type="ORF">XE10_0706</name>
</gene>
<reference evidence="3 4" key="2">
    <citation type="journal article" date="2015" name="MBio">
        <title>Genome-Resolved Metagenomic Analysis Reveals Roles for Candidate Phyla and Other Microbial Community Members in Biogeochemical Transformations in Oil Reservoirs.</title>
        <authorList>
            <person name="Hu P."/>
            <person name="Tom L."/>
            <person name="Singh A."/>
            <person name="Thomas B.C."/>
            <person name="Baker B.J."/>
            <person name="Piceno Y.M."/>
            <person name="Andersen G.L."/>
            <person name="Banfield J.F."/>
        </authorList>
    </citation>
    <scope>NUCLEOTIDE SEQUENCE [LARGE SCALE GENOMIC DNA]</scope>
</reference>
<protein>
    <submittedName>
        <fullName evidence="2">Uncharacterized protein</fullName>
    </submittedName>
</protein>
<dbReference type="EMBL" id="LGGD01000075">
    <property type="protein sequence ID" value="KUK62219.1"/>
    <property type="molecule type" value="Genomic_DNA"/>
</dbReference>
<evidence type="ECO:0000313" key="3">
    <source>
        <dbReference type="Proteomes" id="UP000054323"/>
    </source>
</evidence>
<comment type="caution">
    <text evidence="2">The sequence shown here is derived from an EMBL/GenBank/DDBJ whole genome shotgun (WGS) entry which is preliminary data.</text>
</comment>
<evidence type="ECO:0000313" key="1">
    <source>
        <dbReference type="EMBL" id="KUK62219.1"/>
    </source>
</evidence>
<reference evidence="2" key="1">
    <citation type="journal article" date="2015" name="MBio">
        <title>Genome-resolved metagenomic analysis reveals roles for candidate phyla and other microbial community members in biogeochemical transformations in oil reservoirs.</title>
        <authorList>
            <person name="Hu P."/>
            <person name="Tom L."/>
            <person name="Singh A."/>
            <person name="Thomas B.C."/>
            <person name="Baker B.J."/>
            <person name="Piceno Y.M."/>
            <person name="Andersen G.L."/>
            <person name="Banfield J.F."/>
        </authorList>
    </citation>
    <scope>NUCLEOTIDE SEQUENCE [LARGE SCALE GENOMIC DNA]</scope>
    <source>
        <strain evidence="1">62_101</strain>
        <strain evidence="2">63_41</strain>
    </source>
</reference>
<evidence type="ECO:0000313" key="2">
    <source>
        <dbReference type="EMBL" id="KUL02425.1"/>
    </source>
</evidence>
<dbReference type="PATRIC" id="fig|2198.3.peg.537"/>
<dbReference type="Proteomes" id="UP000054323">
    <property type="component" value="Unassembled WGS sequence"/>
</dbReference>
<organism evidence="2 4">
    <name type="scientific">Methanoculleus marisnigri</name>
    <dbReference type="NCBI Taxonomy" id="2198"/>
    <lineage>
        <taxon>Archaea</taxon>
        <taxon>Methanobacteriati</taxon>
        <taxon>Methanobacteriota</taxon>
        <taxon>Stenosarchaea group</taxon>
        <taxon>Methanomicrobia</taxon>
        <taxon>Methanomicrobiales</taxon>
        <taxon>Methanomicrobiaceae</taxon>
        <taxon>Methanoculleus</taxon>
    </lineage>
</organism>
<dbReference type="Proteomes" id="UP000054598">
    <property type="component" value="Unassembled WGS sequence"/>
</dbReference>
<proteinExistence type="predicted"/>
<dbReference type="EMBL" id="LGHE01000060">
    <property type="protein sequence ID" value="KUL02425.1"/>
    <property type="molecule type" value="Genomic_DNA"/>
</dbReference>